<keyword evidence="8" id="KW-0175">Coiled coil</keyword>
<name>A0A0F2M4Q7_SPOSC</name>
<dbReference type="EMBL" id="AXCR01000007">
    <property type="protein sequence ID" value="KJR84069.1"/>
    <property type="molecule type" value="Genomic_DNA"/>
</dbReference>
<dbReference type="OrthoDB" id="2274804at2759"/>
<proteinExistence type="inferred from homology"/>
<dbReference type="GO" id="GO:0007052">
    <property type="term" value="P:mitotic spindle organization"/>
    <property type="evidence" value="ECO:0007669"/>
    <property type="project" value="TreeGrafter"/>
</dbReference>
<feature type="domain" description="Centromere protein H C-terminal" evidence="9">
    <location>
        <begin position="30"/>
        <end position="241"/>
    </location>
</feature>
<organism evidence="10 11">
    <name type="scientific">Sporothrix schenckii 1099-18</name>
    <dbReference type="NCBI Taxonomy" id="1397361"/>
    <lineage>
        <taxon>Eukaryota</taxon>
        <taxon>Fungi</taxon>
        <taxon>Dikarya</taxon>
        <taxon>Ascomycota</taxon>
        <taxon>Pezizomycotina</taxon>
        <taxon>Sordariomycetes</taxon>
        <taxon>Sordariomycetidae</taxon>
        <taxon>Ophiostomatales</taxon>
        <taxon>Ophiostomataceae</taxon>
        <taxon>Sporothrix</taxon>
    </lineage>
</organism>
<evidence type="ECO:0000256" key="3">
    <source>
        <dbReference type="ARBA" id="ARBA00022454"/>
    </source>
</evidence>
<dbReference type="GeneID" id="27671572"/>
<dbReference type="GO" id="GO:0043515">
    <property type="term" value="F:kinetochore binding"/>
    <property type="evidence" value="ECO:0007669"/>
    <property type="project" value="TreeGrafter"/>
</dbReference>
<evidence type="ECO:0000256" key="2">
    <source>
        <dbReference type="ARBA" id="ARBA00004629"/>
    </source>
</evidence>
<dbReference type="InterPro" id="IPR040034">
    <property type="entry name" value="CENP-H"/>
</dbReference>
<evidence type="ECO:0000256" key="7">
    <source>
        <dbReference type="ARBA" id="ARBA00025735"/>
    </source>
</evidence>
<evidence type="ECO:0000313" key="10">
    <source>
        <dbReference type="EMBL" id="KJR84069.1"/>
    </source>
</evidence>
<evidence type="ECO:0000259" key="9">
    <source>
        <dbReference type="Pfam" id="PF05837"/>
    </source>
</evidence>
<dbReference type="PANTHER" id="PTHR48122:SF1">
    <property type="entry name" value="CENTROMERE PROTEIN H"/>
    <property type="match status" value="1"/>
</dbReference>
<evidence type="ECO:0000256" key="8">
    <source>
        <dbReference type="SAM" id="Coils"/>
    </source>
</evidence>
<comment type="caution">
    <text evidence="10">The sequence shown here is derived from an EMBL/GenBank/DDBJ whole genome shotgun (WGS) entry which is preliminary data.</text>
</comment>
<keyword evidence="6" id="KW-0137">Centromere</keyword>
<dbReference type="GO" id="GO:0007059">
    <property type="term" value="P:chromosome segregation"/>
    <property type="evidence" value="ECO:0007669"/>
    <property type="project" value="TreeGrafter"/>
</dbReference>
<keyword evidence="4" id="KW-0995">Kinetochore</keyword>
<dbReference type="Pfam" id="PF05837">
    <property type="entry name" value="CENP-H"/>
    <property type="match status" value="1"/>
</dbReference>
<reference evidence="10 11" key="1">
    <citation type="journal article" date="2014" name="BMC Genomics">
        <title>Comparative genomics of the major fungal agents of human and animal Sporotrichosis: Sporothrix schenckii and Sporothrix brasiliensis.</title>
        <authorList>
            <person name="Teixeira M.M."/>
            <person name="de Almeida L.G."/>
            <person name="Kubitschek-Barreira P."/>
            <person name="Alves F.L."/>
            <person name="Kioshima E.S."/>
            <person name="Abadio A.K."/>
            <person name="Fernandes L."/>
            <person name="Derengowski L.S."/>
            <person name="Ferreira K.S."/>
            <person name="Souza R.C."/>
            <person name="Ruiz J.C."/>
            <person name="de Andrade N.C."/>
            <person name="Paes H.C."/>
            <person name="Nicola A.M."/>
            <person name="Albuquerque P."/>
            <person name="Gerber A.L."/>
            <person name="Martins V.P."/>
            <person name="Peconick L.D."/>
            <person name="Neto A.V."/>
            <person name="Chaucanez C.B."/>
            <person name="Silva P.A."/>
            <person name="Cunha O.L."/>
            <person name="de Oliveira F.F."/>
            <person name="dos Santos T.C."/>
            <person name="Barros A.L."/>
            <person name="Soares M.A."/>
            <person name="de Oliveira L.M."/>
            <person name="Marini M.M."/>
            <person name="Villalobos-Duno H."/>
            <person name="Cunha M.M."/>
            <person name="de Hoog S."/>
            <person name="da Silveira J.F."/>
            <person name="Henrissat B."/>
            <person name="Nino-Vega G.A."/>
            <person name="Cisalpino P.S."/>
            <person name="Mora-Montes H.M."/>
            <person name="Almeida S.R."/>
            <person name="Stajich J.E."/>
            <person name="Lopes-Bezerra L.M."/>
            <person name="Vasconcelos A.T."/>
            <person name="Felipe M.S."/>
        </authorList>
    </citation>
    <scope>NUCLEOTIDE SEQUENCE [LARGE SCALE GENOMIC DNA]</scope>
    <source>
        <strain evidence="10 11">1099-18</strain>
    </source>
</reference>
<reference evidence="10 11" key="2">
    <citation type="journal article" date="2015" name="Eukaryot. Cell">
        <title>Asexual propagation of a virulent clone complex in a human and feline outbreak of sporotrichosis.</title>
        <authorList>
            <person name="Teixeira Mde M."/>
            <person name="Rodrigues A.M."/>
            <person name="Tsui C.K."/>
            <person name="de Almeida L.G."/>
            <person name="Van Diepeningen A.D."/>
            <person name="van den Ende B.G."/>
            <person name="Fernandes G.F."/>
            <person name="Kano R."/>
            <person name="Hamelin R.C."/>
            <person name="Lopes-Bezerra L.M."/>
            <person name="Vasconcelos A.T."/>
            <person name="de Hoog S."/>
            <person name="de Camargo Z.P."/>
            <person name="Felipe M.S."/>
        </authorList>
    </citation>
    <scope>NUCLEOTIDE SEQUENCE [LARGE SCALE GENOMIC DNA]</scope>
    <source>
        <strain evidence="10 11">1099-18</strain>
    </source>
</reference>
<gene>
    <name evidence="10" type="ORF">SPSK_09725</name>
</gene>
<evidence type="ECO:0000256" key="1">
    <source>
        <dbReference type="ARBA" id="ARBA00004123"/>
    </source>
</evidence>
<dbReference type="VEuPathDB" id="FungiDB:SPSK_09725"/>
<comment type="subcellular location">
    <subcellularLocation>
        <location evidence="2">Chromosome</location>
        <location evidence="2">Centromere</location>
        <location evidence="2">Kinetochore</location>
    </subcellularLocation>
    <subcellularLocation>
        <location evidence="1">Nucleus</location>
    </subcellularLocation>
</comment>
<evidence type="ECO:0000256" key="5">
    <source>
        <dbReference type="ARBA" id="ARBA00023242"/>
    </source>
</evidence>
<protein>
    <recommendedName>
        <fullName evidence="9">Centromere protein H C-terminal domain-containing protein</fullName>
    </recommendedName>
</protein>
<evidence type="ECO:0000256" key="4">
    <source>
        <dbReference type="ARBA" id="ARBA00022838"/>
    </source>
</evidence>
<sequence length="241" mass="25633">MAAKLGDTLMSDAPDDGVVGLLDLSEDEKQALALYDQLRSIRLEIGLLKARESFAGDASSPVVGEGDIAARQRQLLEARASYVLRNEVVDSVLTVNAVLKAVHGATQASPIERDLLPAIKQRDAASKAVAQESSARREAHDESATVAAELRQLEKQNARLAAEVRELALAIAATDQPGPATAGDEGDMDEVVLEQKKLLSGVKTSRQRWTLIKGTASAIIVGSGVDWTKEVALSDIVLDSE</sequence>
<comment type="similarity">
    <text evidence="7">Belongs to the CENP-H/MCM16 family.</text>
</comment>
<dbReference type="GO" id="GO:0051382">
    <property type="term" value="P:kinetochore assembly"/>
    <property type="evidence" value="ECO:0007669"/>
    <property type="project" value="InterPro"/>
</dbReference>
<dbReference type="GO" id="GO:0005634">
    <property type="term" value="C:nucleus"/>
    <property type="evidence" value="ECO:0007669"/>
    <property type="project" value="UniProtKB-SubCell"/>
</dbReference>
<dbReference type="KEGG" id="ssck:SPSK_09725"/>
<evidence type="ECO:0000313" key="11">
    <source>
        <dbReference type="Proteomes" id="UP000033710"/>
    </source>
</evidence>
<feature type="coiled-coil region" evidence="8">
    <location>
        <begin position="136"/>
        <end position="170"/>
    </location>
</feature>
<accession>A0A0F2M4Q7</accession>
<evidence type="ECO:0000256" key="6">
    <source>
        <dbReference type="ARBA" id="ARBA00023328"/>
    </source>
</evidence>
<dbReference type="AlphaFoldDB" id="A0A0F2M4Q7"/>
<keyword evidence="3" id="KW-0158">Chromosome</keyword>
<dbReference type="Proteomes" id="UP000033710">
    <property type="component" value="Unassembled WGS sequence"/>
</dbReference>
<keyword evidence="5" id="KW-0539">Nucleus</keyword>
<dbReference type="RefSeq" id="XP_016586745.1">
    <property type="nucleotide sequence ID" value="XM_016736295.1"/>
</dbReference>
<dbReference type="GO" id="GO:0000776">
    <property type="term" value="C:kinetochore"/>
    <property type="evidence" value="ECO:0007669"/>
    <property type="project" value="UniProtKB-KW"/>
</dbReference>
<dbReference type="PANTHER" id="PTHR48122">
    <property type="entry name" value="CENTROMERE PROTEIN H"/>
    <property type="match status" value="1"/>
</dbReference>
<dbReference type="InterPro" id="IPR008426">
    <property type="entry name" value="CENP-H_C"/>
</dbReference>